<dbReference type="Gene3D" id="2.60.120.560">
    <property type="entry name" value="Exo-inulinase, domain 1"/>
    <property type="match status" value="1"/>
</dbReference>
<dbReference type="GO" id="GO:0004564">
    <property type="term" value="F:beta-fructofuranosidase activity"/>
    <property type="evidence" value="ECO:0007669"/>
    <property type="project" value="UniProtKB-EC"/>
</dbReference>
<dbReference type="PROSITE" id="PS00609">
    <property type="entry name" value="GLYCOSYL_HYDROL_F32"/>
    <property type="match status" value="1"/>
</dbReference>
<name>A0A6H1P3K8_PRIMG</name>
<keyword evidence="9" id="KW-0119">Carbohydrate metabolism</keyword>
<reference evidence="12 13" key="2">
    <citation type="submission" date="2020-04" db="EMBL/GenBank/DDBJ databases">
        <authorList>
            <person name="Fomenkov A."/>
            <person name="Anton B.P."/>
            <person name="Roberts R.J."/>
        </authorList>
    </citation>
    <scope>NUCLEOTIDE SEQUENCE [LARGE SCALE GENOMIC DNA]</scope>
    <source>
        <strain evidence="12 13">S2</strain>
    </source>
</reference>
<evidence type="ECO:0000256" key="3">
    <source>
        <dbReference type="ARBA" id="ARBA00012758"/>
    </source>
</evidence>
<dbReference type="Gene3D" id="2.115.10.20">
    <property type="entry name" value="Glycosyl hydrolase domain, family 43"/>
    <property type="match status" value="1"/>
</dbReference>
<dbReference type="InterPro" id="IPR023296">
    <property type="entry name" value="Glyco_hydro_beta-prop_sf"/>
</dbReference>
<evidence type="ECO:0000256" key="2">
    <source>
        <dbReference type="ARBA" id="ARBA00009902"/>
    </source>
</evidence>
<proteinExistence type="inferred from homology"/>
<sequence>MEWTKEKKYRRIEDESPEAMQELMKKVNDCPWRQSFHVQPNTGLLNDPNGFAFYNGYYHLFYQWFPLGPVHGLKYWYHVKSKNLVHWEDEGIAIAPGDFFDSHGAYSGSAIEQDGNLYLMYTGNTRDENWQRHPYQCLAVMNEQGDIEKENLPVISTVPSGYTDHFRDPKVWKSEDGQYYTVIGAQRDNLTGAAVLYRSSNLKKWNFEGELETELKNFGYMWECPDYFELGHQGIFVFSPQGLKPHGDEFRNIYQSGYIKGKKLNLPKRNFVHGDFRELDRGFDFYAPQTTLGPDGRRILIGWMGLPEIEYPTDPNGWAHCLTIPRELKLKNDKLIQQPIEEMKLLRKVEKKITAFIENDVKSYPSMNGTTFELYCEMSDIFAEECGIEFRANDTKKTVIKYHLAEQKVILDRSYSGTEVGTAYGTTRACQLKSKRISIHMFVDTSSVEIFINDGEEVFTARIFPESDCDQIRFFASKGSAMFNIKKWDY</sequence>
<evidence type="ECO:0000313" key="12">
    <source>
        <dbReference type="EMBL" id="QIZ08045.1"/>
    </source>
</evidence>
<comment type="pathway">
    <text evidence="1 9">Glycan biosynthesis; sucrose metabolism.</text>
</comment>
<gene>
    <name evidence="12" type="ORF">HFZ78_15985</name>
</gene>
<dbReference type="SUPFAM" id="SSF75005">
    <property type="entry name" value="Arabinanase/levansucrase/invertase"/>
    <property type="match status" value="1"/>
</dbReference>
<dbReference type="GO" id="GO:0005737">
    <property type="term" value="C:cytoplasm"/>
    <property type="evidence" value="ECO:0007669"/>
    <property type="project" value="UniProtKB-SubCell"/>
</dbReference>
<comment type="catalytic activity">
    <reaction evidence="8">
        <text>Hydrolysis of terminal non-reducing beta-D-fructofuranoside residues in beta-D-fructofuranosides.</text>
        <dbReference type="EC" id="3.2.1.26"/>
    </reaction>
</comment>
<dbReference type="UniPathway" id="UPA00238"/>
<accession>A0A6H1P3K8</accession>
<dbReference type="InterPro" id="IPR001362">
    <property type="entry name" value="Glyco_hydro_32"/>
</dbReference>
<evidence type="ECO:0000256" key="9">
    <source>
        <dbReference type="RuleBase" id="RU365015"/>
    </source>
</evidence>
<dbReference type="CDD" id="cd18623">
    <property type="entry name" value="GH32_ScrB-like"/>
    <property type="match status" value="1"/>
</dbReference>
<reference evidence="12 13" key="1">
    <citation type="submission" date="2020-04" db="EMBL/GenBank/DDBJ databases">
        <title>Genome-Wide Identification of 5-Methylcytosine Sites in Bacterial Genomes By High-Throughput Sequencing of MspJI Restriction Fragments.</title>
        <authorList>
            <person name="Wu V."/>
        </authorList>
    </citation>
    <scope>NUCLEOTIDE SEQUENCE [LARGE SCALE GENOMIC DNA]</scope>
    <source>
        <strain evidence="12 13">S2</strain>
    </source>
</reference>
<dbReference type="SUPFAM" id="SSF49899">
    <property type="entry name" value="Concanavalin A-like lectins/glucanases"/>
    <property type="match status" value="1"/>
</dbReference>
<evidence type="ECO:0000259" key="11">
    <source>
        <dbReference type="Pfam" id="PF08244"/>
    </source>
</evidence>
<organism evidence="12 13">
    <name type="scientific">Priestia megaterium</name>
    <name type="common">Bacillus megaterium</name>
    <dbReference type="NCBI Taxonomy" id="1404"/>
    <lineage>
        <taxon>Bacteria</taxon>
        <taxon>Bacillati</taxon>
        <taxon>Bacillota</taxon>
        <taxon>Bacilli</taxon>
        <taxon>Bacillales</taxon>
        <taxon>Bacillaceae</taxon>
        <taxon>Priestia</taxon>
    </lineage>
</organism>
<comment type="function">
    <text evidence="9">Enables the bacterium to metabolize sucrose as a sole carbon source.</text>
</comment>
<dbReference type="InterPro" id="IPR006232">
    <property type="entry name" value="Suc6P_hydrolase"/>
</dbReference>
<dbReference type="NCBIfam" id="TIGR01322">
    <property type="entry name" value="scrB_fam"/>
    <property type="match status" value="1"/>
</dbReference>
<keyword evidence="5 8" id="KW-0378">Hydrolase</keyword>
<evidence type="ECO:0000256" key="1">
    <source>
        <dbReference type="ARBA" id="ARBA00004914"/>
    </source>
</evidence>
<evidence type="ECO:0000256" key="5">
    <source>
        <dbReference type="ARBA" id="ARBA00022801"/>
    </source>
</evidence>
<dbReference type="InterPro" id="IPR051214">
    <property type="entry name" value="GH32_Enzymes"/>
</dbReference>
<comment type="subcellular location">
    <subcellularLocation>
        <location evidence="9">Cytoplasm</location>
    </subcellularLocation>
</comment>
<evidence type="ECO:0000259" key="10">
    <source>
        <dbReference type="Pfam" id="PF00251"/>
    </source>
</evidence>
<evidence type="ECO:0000313" key="13">
    <source>
        <dbReference type="Proteomes" id="UP000501868"/>
    </source>
</evidence>
<dbReference type="EC" id="3.2.1.26" evidence="3 8"/>
<evidence type="ECO:0000256" key="6">
    <source>
        <dbReference type="ARBA" id="ARBA00023295"/>
    </source>
</evidence>
<keyword evidence="6 8" id="KW-0326">Glycosidase</keyword>
<dbReference type="SMART" id="SM00640">
    <property type="entry name" value="Glyco_32"/>
    <property type="match status" value="1"/>
</dbReference>
<dbReference type="InterPro" id="IPR018053">
    <property type="entry name" value="Glyco_hydro_32_AS"/>
</dbReference>
<dbReference type="PANTHER" id="PTHR43101:SF1">
    <property type="entry name" value="BETA-FRUCTOSIDASE"/>
    <property type="match status" value="1"/>
</dbReference>
<dbReference type="Proteomes" id="UP000501868">
    <property type="component" value="Chromosome"/>
</dbReference>
<dbReference type="EMBL" id="CP051128">
    <property type="protein sequence ID" value="QIZ08045.1"/>
    <property type="molecule type" value="Genomic_DNA"/>
</dbReference>
<dbReference type="GO" id="GO:0005985">
    <property type="term" value="P:sucrose metabolic process"/>
    <property type="evidence" value="ECO:0007669"/>
    <property type="project" value="UniProtKB-UniPathway"/>
</dbReference>
<dbReference type="AlphaFoldDB" id="A0A6H1P3K8"/>
<dbReference type="InterPro" id="IPR013189">
    <property type="entry name" value="Glyco_hydro_32_C"/>
</dbReference>
<comment type="similarity">
    <text evidence="2 8">Belongs to the glycosyl hydrolase 32 family.</text>
</comment>
<feature type="domain" description="Glycosyl hydrolase family 32 N-terminal" evidence="10">
    <location>
        <begin position="37"/>
        <end position="339"/>
    </location>
</feature>
<dbReference type="InterPro" id="IPR013148">
    <property type="entry name" value="Glyco_hydro_32_N"/>
</dbReference>
<dbReference type="InterPro" id="IPR013320">
    <property type="entry name" value="ConA-like_dom_sf"/>
</dbReference>
<protein>
    <recommendedName>
        <fullName evidence="4 8">Sucrose-6-phosphate hydrolase</fullName>
        <ecNumber evidence="3 8">3.2.1.26</ecNumber>
    </recommendedName>
    <alternativeName>
        <fullName evidence="7 9">Invertase</fullName>
    </alternativeName>
</protein>
<keyword evidence="9" id="KW-0963">Cytoplasm</keyword>
<evidence type="ECO:0000256" key="7">
    <source>
        <dbReference type="ARBA" id="ARBA00033367"/>
    </source>
</evidence>
<feature type="domain" description="Glycosyl hydrolase family 32 C-terminal" evidence="11">
    <location>
        <begin position="346"/>
        <end position="486"/>
    </location>
</feature>
<dbReference type="Pfam" id="PF00251">
    <property type="entry name" value="Glyco_hydro_32N"/>
    <property type="match status" value="1"/>
</dbReference>
<dbReference type="PANTHER" id="PTHR43101">
    <property type="entry name" value="BETA-FRUCTOSIDASE"/>
    <property type="match status" value="1"/>
</dbReference>
<dbReference type="Pfam" id="PF08244">
    <property type="entry name" value="Glyco_hydro_32C"/>
    <property type="match status" value="1"/>
</dbReference>
<evidence type="ECO:0000256" key="8">
    <source>
        <dbReference type="RuleBase" id="RU362110"/>
    </source>
</evidence>
<evidence type="ECO:0000256" key="4">
    <source>
        <dbReference type="ARBA" id="ARBA00019623"/>
    </source>
</evidence>